<dbReference type="AlphaFoldDB" id="A0A915ECD0"/>
<dbReference type="WBParaSite" id="jg5176">
    <property type="protein sequence ID" value="jg5176"/>
    <property type="gene ID" value="jg5176"/>
</dbReference>
<sequence length="207" mass="23826">MTTQLAHGEDAIEETCEQDDEHELEEESGPQFFLIHDSPKFSTTATNLNVKFNCSNCKRRKFWSGQEKVPNTDQYLGTLRLIAPENVSPVAYPRFMRHFYHCAALTKEDPCLIKRTAFSSLLHLCEVHKWQAAENGYVTEKLLSEGPTKWNKDIVDKVISQKSQHNLQTQSEEDAMDDGMSMNESNQGVSDDEIFWGEEFEEDEHTF</sequence>
<keyword evidence="2" id="KW-1185">Reference proteome</keyword>
<feature type="region of interest" description="Disordered" evidence="1">
    <location>
        <begin position="1"/>
        <end position="23"/>
    </location>
</feature>
<evidence type="ECO:0000313" key="3">
    <source>
        <dbReference type="WBParaSite" id="jg5176"/>
    </source>
</evidence>
<reference evidence="3" key="1">
    <citation type="submission" date="2022-11" db="UniProtKB">
        <authorList>
            <consortium name="WormBaseParasite"/>
        </authorList>
    </citation>
    <scope>IDENTIFICATION</scope>
</reference>
<name>A0A915ECD0_9BILA</name>
<evidence type="ECO:0000256" key="1">
    <source>
        <dbReference type="SAM" id="MobiDB-lite"/>
    </source>
</evidence>
<evidence type="ECO:0000313" key="2">
    <source>
        <dbReference type="Proteomes" id="UP000887574"/>
    </source>
</evidence>
<proteinExistence type="predicted"/>
<feature type="compositionally biased region" description="Acidic residues" evidence="1">
    <location>
        <begin position="11"/>
        <end position="23"/>
    </location>
</feature>
<protein>
    <submittedName>
        <fullName evidence="3">Uncharacterized protein</fullName>
    </submittedName>
</protein>
<organism evidence="2 3">
    <name type="scientific">Ditylenchus dipsaci</name>
    <dbReference type="NCBI Taxonomy" id="166011"/>
    <lineage>
        <taxon>Eukaryota</taxon>
        <taxon>Metazoa</taxon>
        <taxon>Ecdysozoa</taxon>
        <taxon>Nematoda</taxon>
        <taxon>Chromadorea</taxon>
        <taxon>Rhabditida</taxon>
        <taxon>Tylenchina</taxon>
        <taxon>Tylenchomorpha</taxon>
        <taxon>Sphaerularioidea</taxon>
        <taxon>Anguinidae</taxon>
        <taxon>Anguininae</taxon>
        <taxon>Ditylenchus</taxon>
    </lineage>
</organism>
<accession>A0A915ECD0</accession>
<dbReference type="Proteomes" id="UP000887574">
    <property type="component" value="Unplaced"/>
</dbReference>